<reference evidence="2 3" key="1">
    <citation type="submission" date="2015-04" db="EMBL/GenBank/DDBJ databases">
        <title>Complete genome sequence of Schizopora paradoxa KUC8140, a cosmopolitan wood degrader in East Asia.</title>
        <authorList>
            <consortium name="DOE Joint Genome Institute"/>
            <person name="Min B."/>
            <person name="Park H."/>
            <person name="Jang Y."/>
            <person name="Kim J.-J."/>
            <person name="Kim K.H."/>
            <person name="Pangilinan J."/>
            <person name="Lipzen A."/>
            <person name="Riley R."/>
            <person name="Grigoriev I.V."/>
            <person name="Spatafora J.W."/>
            <person name="Choi I.-G."/>
        </authorList>
    </citation>
    <scope>NUCLEOTIDE SEQUENCE [LARGE SCALE GENOMIC DNA]</scope>
    <source>
        <strain evidence="2 3">KUC8140</strain>
    </source>
</reference>
<evidence type="ECO:0000256" key="1">
    <source>
        <dbReference type="SAM" id="MobiDB-lite"/>
    </source>
</evidence>
<dbReference type="AlphaFoldDB" id="A0A0H2QW83"/>
<evidence type="ECO:0000313" key="2">
    <source>
        <dbReference type="EMBL" id="KLO03840.1"/>
    </source>
</evidence>
<gene>
    <name evidence="2" type="ORF">SCHPADRAFT_911965</name>
</gene>
<dbReference type="Proteomes" id="UP000053477">
    <property type="component" value="Unassembled WGS sequence"/>
</dbReference>
<feature type="region of interest" description="Disordered" evidence="1">
    <location>
        <begin position="153"/>
        <end position="193"/>
    </location>
</feature>
<protein>
    <submittedName>
        <fullName evidence="2">Uncharacterized protein</fullName>
    </submittedName>
</protein>
<sequence>MLIVNIKYLPSRSRSGWRSGEGAQKGERSCVKRPVVEIVHGSGRERIWFKRAVWEKIESRLACGEHFGDSLRGFATRWDAFEDAYIHVFASTLRSLTAGKGSITLSKGLLSSQAAVKQAVEDARSKLEQIACKQVSLLPESIRRKVLRSAPASTNISAGSSGNPPVSRPTSGLASTPTTRTLVNSANSDTSTTNLSNQALFRACEKPLASSLARPTTSPSASDTFLQHIRQLQSALLPRKNVPNVLSDALSQLISSNQCWSPAPAPSQDRVFRSQYFICECLRAVRRYSLVAPEVASALSPSEEEEEEAMSLCKEIRHRLEQSGLYTHVWDDNQVLSYWIATNIFV</sequence>
<dbReference type="EMBL" id="KQ086965">
    <property type="protein sequence ID" value="KLO03840.1"/>
    <property type="molecule type" value="Genomic_DNA"/>
</dbReference>
<organism evidence="2 3">
    <name type="scientific">Schizopora paradoxa</name>
    <dbReference type="NCBI Taxonomy" id="27342"/>
    <lineage>
        <taxon>Eukaryota</taxon>
        <taxon>Fungi</taxon>
        <taxon>Dikarya</taxon>
        <taxon>Basidiomycota</taxon>
        <taxon>Agaricomycotina</taxon>
        <taxon>Agaricomycetes</taxon>
        <taxon>Hymenochaetales</taxon>
        <taxon>Schizoporaceae</taxon>
        <taxon>Schizopora</taxon>
    </lineage>
</organism>
<proteinExistence type="predicted"/>
<dbReference type="InParanoid" id="A0A0H2QW83"/>
<accession>A0A0H2QW83</accession>
<evidence type="ECO:0000313" key="3">
    <source>
        <dbReference type="Proteomes" id="UP000053477"/>
    </source>
</evidence>
<keyword evidence="3" id="KW-1185">Reference proteome</keyword>
<name>A0A0H2QW83_9AGAM</name>